<comment type="caution">
    <text evidence="2">The sequence shown here is derived from an EMBL/GenBank/DDBJ whole genome shotgun (WGS) entry which is preliminary data.</text>
</comment>
<proteinExistence type="predicted"/>
<dbReference type="eggNOG" id="ENOG502ZDVG">
    <property type="taxonomic scope" value="Bacteria"/>
</dbReference>
<dbReference type="Proteomes" id="UP000030437">
    <property type="component" value="Unassembled WGS sequence"/>
</dbReference>
<keyword evidence="3" id="KW-1185">Reference proteome</keyword>
<feature type="transmembrane region" description="Helical" evidence="1">
    <location>
        <begin position="83"/>
        <end position="107"/>
    </location>
</feature>
<name>A0A0A3IDK6_9BACI</name>
<keyword evidence="1" id="KW-0812">Transmembrane</keyword>
<dbReference type="RefSeq" id="WP_036158026.1">
    <property type="nucleotide sequence ID" value="NZ_AVCX01000001.1"/>
</dbReference>
<feature type="transmembrane region" description="Helical" evidence="1">
    <location>
        <begin position="155"/>
        <end position="175"/>
    </location>
</feature>
<dbReference type="AlphaFoldDB" id="A0A0A3IDK6"/>
<evidence type="ECO:0000313" key="3">
    <source>
        <dbReference type="Proteomes" id="UP000030437"/>
    </source>
</evidence>
<accession>A0A0A3IDK6</accession>
<reference evidence="2 3" key="1">
    <citation type="submission" date="2014-02" db="EMBL/GenBank/DDBJ databases">
        <title>Draft genome sequence of Lysinibacillus odysseyi NBRC 100172.</title>
        <authorList>
            <person name="Zhang F."/>
            <person name="Wang G."/>
            <person name="Zhang L."/>
        </authorList>
    </citation>
    <scope>NUCLEOTIDE SEQUENCE [LARGE SCALE GENOMIC DNA]</scope>
    <source>
        <strain evidence="2 3">NBRC 100172</strain>
    </source>
</reference>
<gene>
    <name evidence="2" type="ORF">CD32_19645</name>
</gene>
<evidence type="ECO:0000313" key="2">
    <source>
        <dbReference type="EMBL" id="KGR81570.1"/>
    </source>
</evidence>
<keyword evidence="1" id="KW-1133">Transmembrane helix</keyword>
<feature type="transmembrane region" description="Helical" evidence="1">
    <location>
        <begin position="246"/>
        <end position="265"/>
    </location>
</feature>
<feature type="transmembrane region" description="Helical" evidence="1">
    <location>
        <begin position="38"/>
        <end position="58"/>
    </location>
</feature>
<sequence>MTMHDDWKRELEQLHLTEIQKERMIVHVKSGKKKKKSYVGVVLPAFIVLALFSILLAVQPSKMVQQTASPIETAKEAGSVEEIIWLTLTLILMMSAYSLAVASLLKVKRWQNSAFVHRLIGFLKSYRIIWMIISLLGIGFAIVMIASSLKSSSAFLQSLFVIFLFANTSFIQILLTKNEQRAHCPHCEAELTNKEMLKKSFMIYDAKCNICKKKMYFDRKKNQSTYLIQTLGMPFCLLMPSVDIPFYVMGVYFILYIAFTFGYLLPYTVRFSTQSEEQQPPLW</sequence>
<feature type="transmembrane region" description="Helical" evidence="1">
    <location>
        <begin position="224"/>
        <end position="240"/>
    </location>
</feature>
<keyword evidence="1" id="KW-0472">Membrane</keyword>
<dbReference type="EMBL" id="JPVP01000060">
    <property type="protein sequence ID" value="KGR81570.1"/>
    <property type="molecule type" value="Genomic_DNA"/>
</dbReference>
<feature type="transmembrane region" description="Helical" evidence="1">
    <location>
        <begin position="128"/>
        <end position="149"/>
    </location>
</feature>
<organism evidence="2 3">
    <name type="scientific">Lysinibacillus odysseyi 34hs-1 = NBRC 100172</name>
    <dbReference type="NCBI Taxonomy" id="1220589"/>
    <lineage>
        <taxon>Bacteria</taxon>
        <taxon>Bacillati</taxon>
        <taxon>Bacillota</taxon>
        <taxon>Bacilli</taxon>
        <taxon>Bacillales</taxon>
        <taxon>Bacillaceae</taxon>
        <taxon>Lysinibacillus</taxon>
    </lineage>
</organism>
<evidence type="ECO:0000256" key="1">
    <source>
        <dbReference type="SAM" id="Phobius"/>
    </source>
</evidence>
<dbReference type="STRING" id="1220589.CD32_19645"/>
<protein>
    <submittedName>
        <fullName evidence="2">Uncharacterized protein</fullName>
    </submittedName>
</protein>
<dbReference type="OrthoDB" id="2735920at2"/>